<evidence type="ECO:0000313" key="2">
    <source>
        <dbReference type="EMBL" id="KKL91914.1"/>
    </source>
</evidence>
<dbReference type="EMBL" id="LAZR01019608">
    <property type="protein sequence ID" value="KKL91914.1"/>
    <property type="molecule type" value="Genomic_DNA"/>
</dbReference>
<name>A0A0F9FZR2_9ZZZZ</name>
<feature type="region of interest" description="Disordered" evidence="1">
    <location>
        <begin position="1"/>
        <end position="29"/>
    </location>
</feature>
<protein>
    <submittedName>
        <fullName evidence="2">Uncharacterized protein</fullName>
    </submittedName>
</protein>
<organism evidence="2">
    <name type="scientific">marine sediment metagenome</name>
    <dbReference type="NCBI Taxonomy" id="412755"/>
    <lineage>
        <taxon>unclassified sequences</taxon>
        <taxon>metagenomes</taxon>
        <taxon>ecological metagenomes</taxon>
    </lineage>
</organism>
<proteinExistence type="predicted"/>
<accession>A0A0F9FZR2</accession>
<evidence type="ECO:0000256" key="1">
    <source>
        <dbReference type="SAM" id="MobiDB-lite"/>
    </source>
</evidence>
<gene>
    <name evidence="2" type="ORF">LCGC14_1889910</name>
</gene>
<feature type="non-terminal residue" evidence="2">
    <location>
        <position position="397"/>
    </location>
</feature>
<dbReference type="AlphaFoldDB" id="A0A0F9FZR2"/>
<comment type="caution">
    <text evidence="2">The sequence shown here is derived from an EMBL/GenBank/DDBJ whole genome shotgun (WGS) entry which is preliminary data.</text>
</comment>
<sequence>MLELDKAPEPTTGRTRTGPLGGGASPMQAAGVAEGAKQAVEGVFDLAKDIAVGVSLETEESRDQWRQGVTQNRLKRRIGQIQSFGQLPSEATEIIGEIAPWLATVSASAPSLMATVIRRTVQGSIIGGSQMQQVGDTFVDRAWGLTLGGALGGVTSVIAVPSSIKVATARSFVAKFNEVAPKQREKVQELIRTMTGDDKFAFSSAQVSGSRFLHQLELKAADLETKTQQNNNIYILWKQVLKIGRAQHEKGVSAGQIIRGLRGSLKKARKDIYTLATEEWGIGAKNILAEYGDDVVMRGTDYLNKVDDLIKTTEDGLLHVGGRSSAALRKYRKDIDPLINPMKVETVKVKVPGKTPGEKGRFVEEYWLVDQRTGTKARFPGKKADAQAKALEINEAF</sequence>
<reference evidence="2" key="1">
    <citation type="journal article" date="2015" name="Nature">
        <title>Complex archaea that bridge the gap between prokaryotes and eukaryotes.</title>
        <authorList>
            <person name="Spang A."/>
            <person name="Saw J.H."/>
            <person name="Jorgensen S.L."/>
            <person name="Zaremba-Niedzwiedzka K."/>
            <person name="Martijn J."/>
            <person name="Lind A.E."/>
            <person name="van Eijk R."/>
            <person name="Schleper C."/>
            <person name="Guy L."/>
            <person name="Ettema T.J."/>
        </authorList>
    </citation>
    <scope>NUCLEOTIDE SEQUENCE</scope>
</reference>